<comment type="caution">
    <text evidence="1">The sequence shown here is derived from an EMBL/GenBank/DDBJ whole genome shotgun (WGS) entry which is preliminary data.</text>
</comment>
<organism evidence="1">
    <name type="scientific">bioreactor metagenome</name>
    <dbReference type="NCBI Taxonomy" id="1076179"/>
    <lineage>
        <taxon>unclassified sequences</taxon>
        <taxon>metagenomes</taxon>
        <taxon>ecological metagenomes</taxon>
    </lineage>
</organism>
<dbReference type="AlphaFoldDB" id="A0A645GCS6"/>
<dbReference type="EMBL" id="VSSQ01073350">
    <property type="protein sequence ID" value="MPN24485.1"/>
    <property type="molecule type" value="Genomic_DNA"/>
</dbReference>
<accession>A0A645GCS6</accession>
<name>A0A645GCS6_9ZZZZ</name>
<sequence>MPQFVQKIAEHADLVREVDIKRPGGHPRLAGDVADLRIVVAPVGKQLLRRGTDPLQRLLAPGRLRLVDQMHGTTSFNHS</sequence>
<reference evidence="1" key="1">
    <citation type="submission" date="2019-08" db="EMBL/GenBank/DDBJ databases">
        <authorList>
            <person name="Kucharzyk K."/>
            <person name="Murdoch R.W."/>
            <person name="Higgins S."/>
            <person name="Loffler F."/>
        </authorList>
    </citation>
    <scope>NUCLEOTIDE SEQUENCE</scope>
</reference>
<protein>
    <submittedName>
        <fullName evidence="1">Uncharacterized protein</fullName>
    </submittedName>
</protein>
<proteinExistence type="predicted"/>
<evidence type="ECO:0000313" key="1">
    <source>
        <dbReference type="EMBL" id="MPN24485.1"/>
    </source>
</evidence>
<gene>
    <name evidence="1" type="ORF">SDC9_171884</name>
</gene>